<name>A0ABQ7LQL2_BRACM</name>
<evidence type="ECO:0008006" key="4">
    <source>
        <dbReference type="Google" id="ProtNLM"/>
    </source>
</evidence>
<proteinExistence type="predicted"/>
<protein>
    <recommendedName>
        <fullName evidence="4">Histone deacetylase interacting domain-containing protein</fullName>
    </recommendedName>
</protein>
<dbReference type="Proteomes" id="UP000823674">
    <property type="component" value="Chromosome A08"/>
</dbReference>
<evidence type="ECO:0000313" key="2">
    <source>
        <dbReference type="EMBL" id="KAG5388860.1"/>
    </source>
</evidence>
<feature type="region of interest" description="Disordered" evidence="1">
    <location>
        <begin position="407"/>
        <end position="441"/>
    </location>
</feature>
<accession>A0ABQ7LQL2</accession>
<reference evidence="2 3" key="1">
    <citation type="submission" date="2021-03" db="EMBL/GenBank/DDBJ databases">
        <authorList>
            <person name="King G.J."/>
            <person name="Bancroft I."/>
            <person name="Baten A."/>
            <person name="Bloomfield J."/>
            <person name="Borpatragohain P."/>
            <person name="He Z."/>
            <person name="Irish N."/>
            <person name="Irwin J."/>
            <person name="Liu K."/>
            <person name="Mauleon R.P."/>
            <person name="Moore J."/>
            <person name="Morris R."/>
            <person name="Ostergaard L."/>
            <person name="Wang B."/>
            <person name="Wells R."/>
        </authorList>
    </citation>
    <scope>NUCLEOTIDE SEQUENCE [LARGE SCALE GENOMIC DNA]</scope>
    <source>
        <strain evidence="2">R-o-18</strain>
        <tissue evidence="2">Leaf</tissue>
    </source>
</reference>
<keyword evidence="3" id="KW-1185">Reference proteome</keyword>
<comment type="caution">
    <text evidence="2">The sequence shown here is derived from an EMBL/GenBank/DDBJ whole genome shotgun (WGS) entry which is preliminary data.</text>
</comment>
<organism evidence="2 3">
    <name type="scientific">Brassica rapa subsp. trilocularis</name>
    <dbReference type="NCBI Taxonomy" id="1813537"/>
    <lineage>
        <taxon>Eukaryota</taxon>
        <taxon>Viridiplantae</taxon>
        <taxon>Streptophyta</taxon>
        <taxon>Embryophyta</taxon>
        <taxon>Tracheophyta</taxon>
        <taxon>Spermatophyta</taxon>
        <taxon>Magnoliopsida</taxon>
        <taxon>eudicotyledons</taxon>
        <taxon>Gunneridae</taxon>
        <taxon>Pentapetalae</taxon>
        <taxon>rosids</taxon>
        <taxon>malvids</taxon>
        <taxon>Brassicales</taxon>
        <taxon>Brassicaceae</taxon>
        <taxon>Brassiceae</taxon>
        <taxon>Brassica</taxon>
    </lineage>
</organism>
<evidence type="ECO:0000256" key="1">
    <source>
        <dbReference type="SAM" id="MobiDB-lite"/>
    </source>
</evidence>
<sequence length="441" mass="50578">MRTRSFRLDETGINHRPSRDARREVADSYKEILTSLKDIWERKKKEPSKEIQIQEVVVNIDLLGNIKDIGLNVEEELGRLKDMEKEYESVFELSVVPDWSLSDFNLPQILEDSVTRDHVSPSIADEESRSHYSCLSFDNVVKEDELLRIREDPKQDQSCWIGENPFGQCELCTHGETIPRVNLNSPTSSERRDSTPKKAKTAGADHNSNSSNEVPIAKPFHWQFYHAKDCPITEDPDSVVHLVRHFKQAGCPLPSLRNMTERDAYVKMVVANANDMEANNEFPATLEKRLKDISRSNELYEIKKVRKSAHELVTSLEAQIESFAIEYADDLCRATYEPKKILADGYLDVLISLKDKWERKKITSNCETQLREVMANINLLKEIMNYNWQASDELSHLPHILEDSPDEFFTKIPPEVNDPGGDSGQLDGQREDGEFGADRRT</sequence>
<dbReference type="Pfam" id="PF07794">
    <property type="entry name" value="DUF1633"/>
    <property type="match status" value="1"/>
</dbReference>
<feature type="compositionally biased region" description="Basic and acidic residues" evidence="1">
    <location>
        <begin position="428"/>
        <end position="441"/>
    </location>
</feature>
<gene>
    <name evidence="2" type="primary">A08g505550.1_BraROA</name>
    <name evidence="2" type="ORF">IGI04_030401</name>
</gene>
<feature type="region of interest" description="Disordered" evidence="1">
    <location>
        <begin position="180"/>
        <end position="213"/>
    </location>
</feature>
<evidence type="ECO:0000313" key="3">
    <source>
        <dbReference type="Proteomes" id="UP000823674"/>
    </source>
</evidence>
<dbReference type="EMBL" id="JADBGQ010000007">
    <property type="protein sequence ID" value="KAG5388860.1"/>
    <property type="molecule type" value="Genomic_DNA"/>
</dbReference>
<dbReference type="InterPro" id="IPR012436">
    <property type="entry name" value="DUF1633"/>
</dbReference>